<keyword evidence="3" id="KW-1185">Reference proteome</keyword>
<protein>
    <submittedName>
        <fullName evidence="2">Uncharacterized protein</fullName>
    </submittedName>
</protein>
<evidence type="ECO:0000313" key="2">
    <source>
        <dbReference type="EMBL" id="KEP70125.1"/>
    </source>
</evidence>
<dbReference type="EMBL" id="JHEH01000008">
    <property type="protein sequence ID" value="KEP70125.1"/>
    <property type="molecule type" value="Genomic_DNA"/>
</dbReference>
<evidence type="ECO:0000256" key="1">
    <source>
        <dbReference type="SAM" id="MobiDB-lite"/>
    </source>
</evidence>
<proteinExistence type="predicted"/>
<dbReference type="Proteomes" id="UP000027725">
    <property type="component" value="Unassembled WGS sequence"/>
</dbReference>
<accession>A0A074TIZ1</accession>
<reference evidence="2 3" key="1">
    <citation type="submission" date="2014-03" db="EMBL/GenBank/DDBJ databases">
        <title>The draft genome sequence of Thioclava dalianensis DLFJ1-1.</title>
        <authorList>
            <person name="Lai Q."/>
            <person name="Shao Z."/>
        </authorList>
    </citation>
    <scope>NUCLEOTIDE SEQUENCE [LARGE SCALE GENOMIC DNA]</scope>
    <source>
        <strain evidence="2 3">DLFJ1-1</strain>
    </source>
</reference>
<feature type="region of interest" description="Disordered" evidence="1">
    <location>
        <begin position="39"/>
        <end position="60"/>
    </location>
</feature>
<comment type="caution">
    <text evidence="2">The sequence shown here is derived from an EMBL/GenBank/DDBJ whole genome shotgun (WGS) entry which is preliminary data.</text>
</comment>
<sequence>MVFCVSGIQGLQFFAGFGKDVLGQCGDETRDEPAHQLLRHETMEQTDNRPQPMRLSAKNRRSRPWHRLEKLGEFIEFLGRLEAVASWHFSGNRQPKLFQFVRRLRQLDFPLSSVAVKALEKLVELICHQGATNRDAALSFTIPEPESRAVSGGGLKSQIMLFCQGAQALEQNISLWNAGLCEQNTRTDLRSLHERRQRLETGQLIVPPCLCDLLKNCVRQFDQTHPFKSARVIEPVVHVDRIDEGPPKFGRAPARWAWIKSANRSIRPDHASRNCEVQLQPARVSVGRDKNSGPLLNRHTWKSDREREIEDSMHLLARFRVAGIEVADRDIRLGEGECEGA</sequence>
<dbReference type="AlphaFoldDB" id="A0A074TIZ1"/>
<gene>
    <name evidence="2" type="ORF">DL1_19645</name>
</gene>
<evidence type="ECO:0000313" key="3">
    <source>
        <dbReference type="Proteomes" id="UP000027725"/>
    </source>
</evidence>
<organism evidence="2 3">
    <name type="scientific">Thioclava dalianensis</name>
    <dbReference type="NCBI Taxonomy" id="1185766"/>
    <lineage>
        <taxon>Bacteria</taxon>
        <taxon>Pseudomonadati</taxon>
        <taxon>Pseudomonadota</taxon>
        <taxon>Alphaproteobacteria</taxon>
        <taxon>Rhodobacterales</taxon>
        <taxon>Paracoccaceae</taxon>
        <taxon>Thioclava</taxon>
    </lineage>
</organism>
<name>A0A074TIZ1_9RHOB</name>